<keyword evidence="2" id="KW-1185">Reference proteome</keyword>
<dbReference type="EMBL" id="JACIJG010000006">
    <property type="protein sequence ID" value="MBB5702114.1"/>
    <property type="molecule type" value="Genomic_DNA"/>
</dbReference>
<dbReference type="AlphaFoldDB" id="A0A7W9AWX5"/>
<evidence type="ECO:0000313" key="1">
    <source>
        <dbReference type="EMBL" id="MBB5702114.1"/>
    </source>
</evidence>
<protein>
    <submittedName>
        <fullName evidence="1">Uncharacterized protein</fullName>
    </submittedName>
</protein>
<dbReference type="RefSeq" id="WP_183651359.1">
    <property type="nucleotide sequence ID" value="NZ_JACIJG010000006.1"/>
</dbReference>
<comment type="caution">
    <text evidence="1">The sequence shown here is derived from an EMBL/GenBank/DDBJ whole genome shotgun (WGS) entry which is preliminary data.</text>
</comment>
<gene>
    <name evidence="1" type="ORF">FHS76_001989</name>
</gene>
<name>A0A7W9AWX5_9HYPH</name>
<evidence type="ECO:0000313" key="2">
    <source>
        <dbReference type="Proteomes" id="UP000555546"/>
    </source>
</evidence>
<dbReference type="Proteomes" id="UP000555546">
    <property type="component" value="Unassembled WGS sequence"/>
</dbReference>
<accession>A0A7W9AWX5</accession>
<proteinExistence type="predicted"/>
<sequence length="65" mass="7210">MMLFYGAFRACLVSLVDKLSTEYAYPKRRADGITRTGPKTRGDIGTVQIAGQAQSFLSMHDQINL</sequence>
<reference evidence="1 2" key="1">
    <citation type="submission" date="2020-08" db="EMBL/GenBank/DDBJ databases">
        <title>Genomic Encyclopedia of Type Strains, Phase IV (KMG-IV): sequencing the most valuable type-strain genomes for metagenomic binning, comparative biology and taxonomic classification.</title>
        <authorList>
            <person name="Goeker M."/>
        </authorList>
    </citation>
    <scope>NUCLEOTIDE SEQUENCE [LARGE SCALE GENOMIC DNA]</scope>
    <source>
        <strain evidence="1 2">DSM 26944</strain>
    </source>
</reference>
<organism evidence="1 2">
    <name type="scientific">Brucella daejeonensis</name>
    <dbReference type="NCBI Taxonomy" id="659015"/>
    <lineage>
        <taxon>Bacteria</taxon>
        <taxon>Pseudomonadati</taxon>
        <taxon>Pseudomonadota</taxon>
        <taxon>Alphaproteobacteria</taxon>
        <taxon>Hyphomicrobiales</taxon>
        <taxon>Brucellaceae</taxon>
        <taxon>Brucella/Ochrobactrum group</taxon>
        <taxon>Brucella</taxon>
    </lineage>
</organism>